<dbReference type="PANTHER" id="PTHR22775:SF44">
    <property type="entry name" value="SORTING NEXIN-14"/>
    <property type="match status" value="1"/>
</dbReference>
<dbReference type="InterPro" id="IPR044926">
    <property type="entry name" value="RGS_subdomain_2"/>
</dbReference>
<feature type="region of interest" description="Disordered" evidence="2">
    <location>
        <begin position="564"/>
        <end position="598"/>
    </location>
</feature>
<protein>
    <recommendedName>
        <fullName evidence="7">Sorting nexin-14</fullName>
    </recommendedName>
</protein>
<organism evidence="5 6">
    <name type="scientific">Mesorhabditis spiculigera</name>
    <dbReference type="NCBI Taxonomy" id="96644"/>
    <lineage>
        <taxon>Eukaryota</taxon>
        <taxon>Metazoa</taxon>
        <taxon>Ecdysozoa</taxon>
        <taxon>Nematoda</taxon>
        <taxon>Chromadorea</taxon>
        <taxon>Rhabditida</taxon>
        <taxon>Rhabditina</taxon>
        <taxon>Rhabditomorpha</taxon>
        <taxon>Rhabditoidea</taxon>
        <taxon>Rhabditidae</taxon>
        <taxon>Mesorhabditinae</taxon>
        <taxon>Mesorhabditis</taxon>
    </lineage>
</organism>
<dbReference type="Pfam" id="PF00787">
    <property type="entry name" value="PX"/>
    <property type="match status" value="1"/>
</dbReference>
<dbReference type="Pfam" id="PF08628">
    <property type="entry name" value="Nexin_C"/>
    <property type="match status" value="1"/>
</dbReference>
<dbReference type="GO" id="GO:0035091">
    <property type="term" value="F:phosphatidylinositol binding"/>
    <property type="evidence" value="ECO:0007669"/>
    <property type="project" value="InterPro"/>
</dbReference>
<dbReference type="SMART" id="SM00313">
    <property type="entry name" value="PXA"/>
    <property type="match status" value="1"/>
</dbReference>
<evidence type="ECO:0000313" key="6">
    <source>
        <dbReference type="Proteomes" id="UP001177023"/>
    </source>
</evidence>
<keyword evidence="6" id="KW-1185">Reference proteome</keyword>
<dbReference type="PANTHER" id="PTHR22775">
    <property type="entry name" value="SORTING NEXIN"/>
    <property type="match status" value="1"/>
</dbReference>
<accession>A0AA36GA37</accession>
<name>A0AA36GA37_9BILA</name>
<sequence length="986" mass="111969">MDVAVKLHPAVFAVPPLLLITFYLEFSIFALASCVLCGFGGYKLGEWLLEDRRLQNLISARFGKLSDRSEDNLKEENLPAWNEIQTPQLVSDAVEQFLEQVVDRFVNNWYEPGISRDRAFLNEIRYQLRFASCQLLRRISIHELTEIIFENGIPLASLHLQRVADAENSIEKQTPPPLVETEIAKQMGKLHYALGSRTNEEDYLRQISDFLLPILFDDSRLAGRALDDDSPRHRNVVRNRHRAWPSQPSRHLLREMIAHSVLLPLLDLIADPDTINHLLILLFDPEPVATVEQIPSPAVPFLHGLTDQAAESVPDSLLQLKLSELLRDPKLFSMFELYLRDIRGPENELSFVARADRVHEDIQKKILCSSEISNAIWQLYCQYIHEGTEDKIPFDEAIGEEFRAAFASNELQRLERILEKSYQWVYHRLQWTHVVPFCQSDAFLGPLCGCPPIALEIISAPKDAERRGSIPDKTFSLAQLRSRLRKAIFLEADDEGRDQFDGSYEQGVEASMEFGTPVKKFSDRREFSEPLEGTQPFHQPPHHSLSMPDIQTPSIDVSYLGEEAEMASPASGQSLNEGSSEEGSGPDSGDRKQPEEPLPDLVIDTETRDIGRWAVTIPKVVPTKDPINGRTVFVYQIQVIRHDAQPPETRHWTVLRRYNEFYVLESKLTEFHGDTLCIPTLPPRKSFVSKTNAFIEQNRLAFAAFLGNLSRQRQLARSDLLFAFLASNEEFRDTLLLSDLNPWRVVKKMPGKLSRERGQNLRPFLLNLLASTLSPPSPIIERKKDDDTGSISSLSSDAKAPLSLYSPIFGNNLPNVNIGLEPTVKDFGWCGSDSAFIDSAMILLRSTLSIFPAVVQSLFVVFRAVFSPAADSWIRQVTEKLLQKALGEESLVALVRLAEQSVFCAETAPWPTEQEKALRRELAKRRTIDWLIDTLPTHVDRLVGQQELRSAISRLHSALQYPRLNKQLSYVLLDAIIKRLFEHESK</sequence>
<dbReference type="SMART" id="SM00312">
    <property type="entry name" value="PX"/>
    <property type="match status" value="1"/>
</dbReference>
<dbReference type="InterPro" id="IPR003114">
    <property type="entry name" value="Phox_assoc"/>
</dbReference>
<dbReference type="Gene3D" id="1.10.167.10">
    <property type="entry name" value="Regulator of G-protein Signalling 4, domain 2"/>
    <property type="match status" value="1"/>
</dbReference>
<evidence type="ECO:0000256" key="2">
    <source>
        <dbReference type="SAM" id="MobiDB-lite"/>
    </source>
</evidence>
<feature type="domain" description="PX" evidence="3">
    <location>
        <begin position="613"/>
        <end position="732"/>
    </location>
</feature>
<dbReference type="InterPro" id="IPR013937">
    <property type="entry name" value="Sorting_nexin_C"/>
</dbReference>
<dbReference type="InterPro" id="IPR001683">
    <property type="entry name" value="PX_dom"/>
</dbReference>
<dbReference type="AlphaFoldDB" id="A0AA36GA37"/>
<evidence type="ECO:0008006" key="7">
    <source>
        <dbReference type="Google" id="ProtNLM"/>
    </source>
</evidence>
<dbReference type="GO" id="GO:0097352">
    <property type="term" value="P:autophagosome maturation"/>
    <property type="evidence" value="ECO:0007669"/>
    <property type="project" value="TreeGrafter"/>
</dbReference>
<evidence type="ECO:0000259" key="3">
    <source>
        <dbReference type="PROSITE" id="PS50195"/>
    </source>
</evidence>
<dbReference type="Gene3D" id="3.30.1520.10">
    <property type="entry name" value="Phox-like domain"/>
    <property type="match status" value="1"/>
</dbReference>
<reference evidence="5" key="1">
    <citation type="submission" date="2023-06" db="EMBL/GenBank/DDBJ databases">
        <authorList>
            <person name="Delattre M."/>
        </authorList>
    </citation>
    <scope>NUCLEOTIDE SEQUENCE</scope>
    <source>
        <strain evidence="5">AF72</strain>
    </source>
</reference>
<dbReference type="InterPro" id="IPR036871">
    <property type="entry name" value="PX_dom_sf"/>
</dbReference>
<dbReference type="Pfam" id="PF02194">
    <property type="entry name" value="PXA"/>
    <property type="match status" value="1"/>
</dbReference>
<dbReference type="PROSITE" id="PS51207">
    <property type="entry name" value="PXA"/>
    <property type="match status" value="1"/>
</dbReference>
<feature type="non-terminal residue" evidence="5">
    <location>
        <position position="1"/>
    </location>
</feature>
<evidence type="ECO:0000313" key="5">
    <source>
        <dbReference type="EMBL" id="CAJ0585799.1"/>
    </source>
</evidence>
<gene>
    <name evidence="5" type="ORF">MSPICULIGERA_LOCUS23809</name>
</gene>
<evidence type="ECO:0000256" key="1">
    <source>
        <dbReference type="ARBA" id="ARBA00010883"/>
    </source>
</evidence>
<dbReference type="SUPFAM" id="SSF48097">
    <property type="entry name" value="Regulator of G-protein signaling, RGS"/>
    <property type="match status" value="1"/>
</dbReference>
<comment type="caution">
    <text evidence="5">The sequence shown here is derived from an EMBL/GenBank/DDBJ whole genome shotgun (WGS) entry which is preliminary data.</text>
</comment>
<dbReference type="InterPro" id="IPR036305">
    <property type="entry name" value="RGS_sf"/>
</dbReference>
<dbReference type="GO" id="GO:0005770">
    <property type="term" value="C:late endosome"/>
    <property type="evidence" value="ECO:0007669"/>
    <property type="project" value="TreeGrafter"/>
</dbReference>
<comment type="similarity">
    <text evidence="1">Belongs to the sorting nexin family.</text>
</comment>
<feature type="domain" description="PXA" evidence="4">
    <location>
        <begin position="87"/>
        <end position="287"/>
    </location>
</feature>
<feature type="region of interest" description="Disordered" evidence="2">
    <location>
        <begin position="530"/>
        <end position="551"/>
    </location>
</feature>
<dbReference type="PROSITE" id="PS50195">
    <property type="entry name" value="PX"/>
    <property type="match status" value="1"/>
</dbReference>
<feature type="compositionally biased region" description="Low complexity" evidence="2">
    <location>
        <begin position="571"/>
        <end position="587"/>
    </location>
</feature>
<evidence type="ECO:0000259" key="4">
    <source>
        <dbReference type="PROSITE" id="PS51207"/>
    </source>
</evidence>
<dbReference type="SUPFAM" id="SSF64268">
    <property type="entry name" value="PX domain"/>
    <property type="match status" value="1"/>
</dbReference>
<dbReference type="EMBL" id="CATQJA010002706">
    <property type="protein sequence ID" value="CAJ0585799.1"/>
    <property type="molecule type" value="Genomic_DNA"/>
</dbReference>
<proteinExistence type="inferred from homology"/>
<dbReference type="Proteomes" id="UP001177023">
    <property type="component" value="Unassembled WGS sequence"/>
</dbReference>